<sequence>MVPPASRRAQADKTSGKSLASSGLRNTLHGDVFQLRLLILFLTRGLRVGYAFQLETEMPGKGGKFDDLIFTYENRESKRKTSRYLQAKHKFDDSTKIKASDLLNESDGDFSLKKYYRSYREICKTLGDNEELKDCIIATNIGFDENDLKDNGIELVSLKNRDTILAFNSKKKSDSKIPVRYKLQNTQGTTNLYEKLEETSDMHCLAHELLKYGNKKQKLELRCDMFKRYHFALVNEEVLDLSSKTFHQNFIDNVQYLSPNAKKFRKILCDCQKVSDWNKLAFDLSKNFGKKQNEQSELNSDPVDNEEIKNFLDKLVFAVNLPNEKQLGCIISSEMGIDFNVLDSRAVSNELLIKMLNWFKEKSATTLSSGQAESLLKKTKEMMRSLRATGASIDYRNQLCKYIKFNQDAIDNMTEKLKPFLYLSTLRKKVLRIATDSPKCTAIKIVQSLKQLSDFKKDDSYLIVQGKNLREEREIVQMRNILRAKRLHYLLVVVCNDNGTEQKWHELIPENRKSKRIIIVGTNIGKASMQDKFCFCDLNRKTEAKLQSKCVQFQGPPMKVETLLDKRSEFNAIINLMSFQELLSGAIVKIPAPITSLPKKFAYIERQLEFSSYHEDFHNQLARKLGLTLEELKQKCRIDPALLGSIEWFVSDEERPNIWRKMKEILKENRTLASTVIRQENHFADKDWKSRIMIISSVAGTGKSLGYQNRLSEAY</sequence>
<gene>
    <name evidence="2" type="ORF">GHT06_011852</name>
</gene>
<name>A0AAD5LN61_9CRUS</name>
<accession>A0AAD5LN61</accession>
<keyword evidence="3" id="KW-1185">Reference proteome</keyword>
<comment type="caution">
    <text evidence="2">The sequence shown here is derived from an EMBL/GenBank/DDBJ whole genome shotgun (WGS) entry which is preliminary data.</text>
</comment>
<organism evidence="2 3">
    <name type="scientific">Daphnia sinensis</name>
    <dbReference type="NCBI Taxonomy" id="1820382"/>
    <lineage>
        <taxon>Eukaryota</taxon>
        <taxon>Metazoa</taxon>
        <taxon>Ecdysozoa</taxon>
        <taxon>Arthropoda</taxon>
        <taxon>Crustacea</taxon>
        <taxon>Branchiopoda</taxon>
        <taxon>Diplostraca</taxon>
        <taxon>Cladocera</taxon>
        <taxon>Anomopoda</taxon>
        <taxon>Daphniidae</taxon>
        <taxon>Daphnia</taxon>
        <taxon>Daphnia similis group</taxon>
    </lineage>
</organism>
<proteinExistence type="predicted"/>
<protein>
    <submittedName>
        <fullName evidence="2">Uncharacterized protein</fullName>
    </submittedName>
</protein>
<dbReference type="EMBL" id="WJBH02000003">
    <property type="protein sequence ID" value="KAI9560898.1"/>
    <property type="molecule type" value="Genomic_DNA"/>
</dbReference>
<dbReference type="Proteomes" id="UP000820818">
    <property type="component" value="Linkage Group LG3"/>
</dbReference>
<evidence type="ECO:0000256" key="1">
    <source>
        <dbReference type="SAM" id="MobiDB-lite"/>
    </source>
</evidence>
<evidence type="ECO:0000313" key="3">
    <source>
        <dbReference type="Proteomes" id="UP000820818"/>
    </source>
</evidence>
<evidence type="ECO:0000313" key="2">
    <source>
        <dbReference type="EMBL" id="KAI9560898.1"/>
    </source>
</evidence>
<feature type="region of interest" description="Disordered" evidence="1">
    <location>
        <begin position="1"/>
        <end position="21"/>
    </location>
</feature>
<reference evidence="2 3" key="1">
    <citation type="submission" date="2022-05" db="EMBL/GenBank/DDBJ databases">
        <title>A multi-omics perspective on studying reproductive biology in Daphnia sinensis.</title>
        <authorList>
            <person name="Jia J."/>
        </authorList>
    </citation>
    <scope>NUCLEOTIDE SEQUENCE [LARGE SCALE GENOMIC DNA]</scope>
    <source>
        <strain evidence="2 3">WSL</strain>
    </source>
</reference>
<dbReference type="AlphaFoldDB" id="A0AAD5LN61"/>